<dbReference type="Pfam" id="PF14576">
    <property type="entry name" value="SEO_N"/>
    <property type="match status" value="2"/>
</dbReference>
<dbReference type="OrthoDB" id="1478893at2759"/>
<dbReference type="InterPro" id="IPR039299">
    <property type="entry name" value="SEOA"/>
</dbReference>
<evidence type="ECO:0008006" key="5">
    <source>
        <dbReference type="Google" id="ProtNLM"/>
    </source>
</evidence>
<dbReference type="GO" id="GO:0010088">
    <property type="term" value="P:phloem development"/>
    <property type="evidence" value="ECO:0007669"/>
    <property type="project" value="InterPro"/>
</dbReference>
<dbReference type="EMBL" id="RXIC02000410">
    <property type="protein sequence ID" value="KAB1199853.1"/>
    <property type="molecule type" value="Genomic_DNA"/>
</dbReference>
<protein>
    <recommendedName>
        <fullName evidence="5">Protein SIEVE ELEMENT OCCLUSION B</fullName>
    </recommendedName>
</protein>
<dbReference type="PANTHER" id="PTHR33232:SF18">
    <property type="entry name" value="PROTEIN SIEVE ELEMENT OCCLUSION B-LIKE"/>
    <property type="match status" value="1"/>
</dbReference>
<evidence type="ECO:0000259" key="1">
    <source>
        <dbReference type="Pfam" id="PF14576"/>
    </source>
</evidence>
<feature type="domain" description="Sieve element occlusion N-terminal" evidence="1">
    <location>
        <begin position="31"/>
        <end position="73"/>
    </location>
</feature>
<dbReference type="InterPro" id="IPR027942">
    <property type="entry name" value="SEO_N"/>
</dbReference>
<name>A0A6A1UI90_9ROSI</name>
<evidence type="ECO:0000313" key="4">
    <source>
        <dbReference type="Proteomes" id="UP000516437"/>
    </source>
</evidence>
<feature type="domain" description="Sieve element occlusion C-terminal" evidence="2">
    <location>
        <begin position="411"/>
        <end position="602"/>
    </location>
</feature>
<dbReference type="InterPro" id="IPR027944">
    <property type="entry name" value="SEO_C"/>
</dbReference>
<proteinExistence type="predicted"/>
<evidence type="ECO:0000259" key="2">
    <source>
        <dbReference type="Pfam" id="PF14577"/>
    </source>
</evidence>
<gene>
    <name evidence="3" type="ORF">CJ030_MR0G012606</name>
</gene>
<dbReference type="AlphaFoldDB" id="A0A6A1UI90"/>
<comment type="caution">
    <text evidence="3">The sequence shown here is derived from an EMBL/GenBank/DDBJ whole genome shotgun (WGS) entry which is preliminary data.</text>
</comment>
<accession>A0A6A1UI90</accession>
<dbReference type="PANTHER" id="PTHR33232">
    <property type="entry name" value="PROTEIN SIEVE ELEMENT OCCLUSION B-LIKE"/>
    <property type="match status" value="1"/>
</dbReference>
<sequence>MATITNKMLLATAQSVQQAVKGELNVLTMPDDQIMNQIYATHVHADEKFDADSLFAVTENILKRATLLVDNVVLMACKAPGEEIAHKTTMSILNKLSNYSWEAKAALTLAAFALDYGDFWLLVQLHSSDQLAKSMGILRRVPTIVKRPDLQKYGKAIVELNNLVKATLELIDSIFELDNLSVHDPKDVPALSTVMDRIPVDSYWAIITLVACTTQMCCISGNEDKKQDLSPFANKINISLNFLKRQIKLIHQQIDEMEAYMKLKKLLRTPTEIMEVFKALIFPNNDVQPLIDGATNKLVSIEVLKKKNVLLFISSLDISMDEISVLKPVYDGLRTKDQCKIVWIPVVEQWTDELRKKFEMLRSKMPWYIVQYFSPVVGIKFIKAEWNFKNKPIVVVMNPLSRVEHTNAFHLIRIKQDKYIFFYGGKDNEWIQQFAKKVTALANDPVMKDARVFIELYCIGKDDKGEDDFSILGRFWNKMESFFFSKSQKKTELDGVTKEIQKLLSYKNESGWAVLSKGSRVVFTGHGTTIMRVVDEFEKWKGYVSELGFEVCFRQYHDKVLEGNRPCCRVDIPIGAGKAPEHVHCPHCPRVMETYISFKCCHVDGAMNGLH</sequence>
<dbReference type="Proteomes" id="UP000516437">
    <property type="component" value="Unassembled WGS sequence"/>
</dbReference>
<dbReference type="Pfam" id="PF14577">
    <property type="entry name" value="SEO_C"/>
    <property type="match status" value="1"/>
</dbReference>
<keyword evidence="4" id="KW-1185">Reference proteome</keyword>
<organism evidence="3 4">
    <name type="scientific">Morella rubra</name>
    <name type="common">Chinese bayberry</name>
    <dbReference type="NCBI Taxonomy" id="262757"/>
    <lineage>
        <taxon>Eukaryota</taxon>
        <taxon>Viridiplantae</taxon>
        <taxon>Streptophyta</taxon>
        <taxon>Embryophyta</taxon>
        <taxon>Tracheophyta</taxon>
        <taxon>Spermatophyta</taxon>
        <taxon>Magnoliopsida</taxon>
        <taxon>eudicotyledons</taxon>
        <taxon>Gunneridae</taxon>
        <taxon>Pentapetalae</taxon>
        <taxon>rosids</taxon>
        <taxon>fabids</taxon>
        <taxon>Fagales</taxon>
        <taxon>Myricaceae</taxon>
        <taxon>Morella</taxon>
    </lineage>
</organism>
<feature type="domain" description="Sieve element occlusion N-terminal" evidence="1">
    <location>
        <begin position="75"/>
        <end position="270"/>
    </location>
</feature>
<reference evidence="3 4" key="1">
    <citation type="journal article" date="2019" name="Plant Biotechnol. J.">
        <title>The red bayberry genome and genetic basis of sex determination.</title>
        <authorList>
            <person name="Jia H.M."/>
            <person name="Jia H.J."/>
            <person name="Cai Q.L."/>
            <person name="Wang Y."/>
            <person name="Zhao H.B."/>
            <person name="Yang W.F."/>
            <person name="Wang G.Y."/>
            <person name="Li Y.H."/>
            <person name="Zhan D.L."/>
            <person name="Shen Y.T."/>
            <person name="Niu Q.F."/>
            <person name="Chang L."/>
            <person name="Qiu J."/>
            <person name="Zhao L."/>
            <person name="Xie H.B."/>
            <person name="Fu W.Y."/>
            <person name="Jin J."/>
            <person name="Li X.W."/>
            <person name="Jiao Y."/>
            <person name="Zhou C.C."/>
            <person name="Tu T."/>
            <person name="Chai C.Y."/>
            <person name="Gao J.L."/>
            <person name="Fan L.J."/>
            <person name="van de Weg E."/>
            <person name="Wang J.Y."/>
            <person name="Gao Z.S."/>
        </authorList>
    </citation>
    <scope>NUCLEOTIDE SEQUENCE [LARGE SCALE GENOMIC DNA]</scope>
    <source>
        <tissue evidence="3">Leaves</tissue>
    </source>
</reference>
<evidence type="ECO:0000313" key="3">
    <source>
        <dbReference type="EMBL" id="KAB1199853.1"/>
    </source>
</evidence>